<evidence type="ECO:0000313" key="11">
    <source>
        <dbReference type="Proteomes" id="UP000323166"/>
    </source>
</evidence>
<evidence type="ECO:0000256" key="5">
    <source>
        <dbReference type="ARBA" id="ARBA00022840"/>
    </source>
</evidence>
<dbReference type="AlphaFoldDB" id="A0A5S4ZRU5"/>
<feature type="domain" description="Cytidylate kinase" evidence="9">
    <location>
        <begin position="7"/>
        <end position="220"/>
    </location>
</feature>
<comment type="catalytic activity">
    <reaction evidence="7 8">
        <text>CMP + ATP = CDP + ADP</text>
        <dbReference type="Rhea" id="RHEA:11600"/>
        <dbReference type="ChEBI" id="CHEBI:30616"/>
        <dbReference type="ChEBI" id="CHEBI:58069"/>
        <dbReference type="ChEBI" id="CHEBI:60377"/>
        <dbReference type="ChEBI" id="CHEBI:456216"/>
        <dbReference type="EC" id="2.7.4.25"/>
    </reaction>
</comment>
<dbReference type="GO" id="GO:0036431">
    <property type="term" value="F:dCMP kinase activity"/>
    <property type="evidence" value="ECO:0007669"/>
    <property type="project" value="InterPro"/>
</dbReference>
<comment type="catalytic activity">
    <reaction evidence="6 8">
        <text>dCMP + ATP = dCDP + ADP</text>
        <dbReference type="Rhea" id="RHEA:25094"/>
        <dbReference type="ChEBI" id="CHEBI:30616"/>
        <dbReference type="ChEBI" id="CHEBI:57566"/>
        <dbReference type="ChEBI" id="CHEBI:58593"/>
        <dbReference type="ChEBI" id="CHEBI:456216"/>
        <dbReference type="EC" id="2.7.4.25"/>
    </reaction>
</comment>
<dbReference type="InterPro" id="IPR011994">
    <property type="entry name" value="Cytidylate_kinase_dom"/>
</dbReference>
<keyword evidence="4 8" id="KW-0418">Kinase</keyword>
<reference evidence="10 11" key="1">
    <citation type="submission" date="2019-07" db="EMBL/GenBank/DDBJ databases">
        <title>Genomic Encyclopedia of Type Strains, Phase I: the one thousand microbial genomes (KMG-I) project.</title>
        <authorList>
            <person name="Kyrpides N."/>
        </authorList>
    </citation>
    <scope>NUCLEOTIDE SEQUENCE [LARGE SCALE GENOMIC DNA]</scope>
    <source>
        <strain evidence="10 11">DSM 6562</strain>
    </source>
</reference>
<evidence type="ECO:0000256" key="7">
    <source>
        <dbReference type="ARBA" id="ARBA00048478"/>
    </source>
</evidence>
<comment type="similarity">
    <text evidence="1 8">Belongs to the cytidylate kinase family. Type 1 subfamily.</text>
</comment>
<keyword evidence="11" id="KW-1185">Reference proteome</keyword>
<comment type="subcellular location">
    <subcellularLocation>
        <location evidence="8">Cytoplasm</location>
    </subcellularLocation>
</comment>
<accession>A0A5S4ZRU5</accession>
<organism evidence="10 11">
    <name type="scientific">Desulfallas thermosapovorans DSM 6562</name>
    <dbReference type="NCBI Taxonomy" id="1121431"/>
    <lineage>
        <taxon>Bacteria</taxon>
        <taxon>Bacillati</taxon>
        <taxon>Bacillota</taxon>
        <taxon>Clostridia</taxon>
        <taxon>Eubacteriales</taxon>
        <taxon>Desulfallaceae</taxon>
        <taxon>Desulfallas</taxon>
    </lineage>
</organism>
<evidence type="ECO:0000259" key="9">
    <source>
        <dbReference type="Pfam" id="PF02224"/>
    </source>
</evidence>
<keyword evidence="3 8" id="KW-0547">Nucleotide-binding</keyword>
<dbReference type="Pfam" id="PF02224">
    <property type="entry name" value="Cytidylate_kin"/>
    <property type="match status" value="1"/>
</dbReference>
<dbReference type="HAMAP" id="MF_00238">
    <property type="entry name" value="Cytidyl_kinase_type1"/>
    <property type="match status" value="1"/>
</dbReference>
<feature type="binding site" evidence="8">
    <location>
        <begin position="11"/>
        <end position="19"/>
    </location>
    <ligand>
        <name>ATP</name>
        <dbReference type="ChEBI" id="CHEBI:30616"/>
    </ligand>
</feature>
<comment type="caution">
    <text evidence="10">The sequence shown here is derived from an EMBL/GenBank/DDBJ whole genome shotgun (WGS) entry which is preliminary data.</text>
</comment>
<dbReference type="CDD" id="cd02020">
    <property type="entry name" value="CMPK"/>
    <property type="match status" value="1"/>
</dbReference>
<dbReference type="EC" id="2.7.4.25" evidence="8"/>
<evidence type="ECO:0000256" key="3">
    <source>
        <dbReference type="ARBA" id="ARBA00022741"/>
    </source>
</evidence>
<dbReference type="PANTHER" id="PTHR21299:SF2">
    <property type="entry name" value="CYTIDYLATE KINASE"/>
    <property type="match status" value="1"/>
</dbReference>
<name>A0A5S4ZRU5_9FIRM</name>
<dbReference type="GO" id="GO:0005524">
    <property type="term" value="F:ATP binding"/>
    <property type="evidence" value="ECO:0007669"/>
    <property type="project" value="UniProtKB-UniRule"/>
</dbReference>
<keyword evidence="5 8" id="KW-0067">ATP-binding</keyword>
<keyword evidence="8" id="KW-0963">Cytoplasm</keyword>
<dbReference type="Gene3D" id="3.40.50.300">
    <property type="entry name" value="P-loop containing nucleotide triphosphate hydrolases"/>
    <property type="match status" value="1"/>
</dbReference>
<dbReference type="GO" id="GO:0006220">
    <property type="term" value="P:pyrimidine nucleotide metabolic process"/>
    <property type="evidence" value="ECO:0007669"/>
    <property type="project" value="UniProtKB-UniRule"/>
</dbReference>
<dbReference type="NCBIfam" id="TIGR00017">
    <property type="entry name" value="cmk"/>
    <property type="match status" value="1"/>
</dbReference>
<dbReference type="PANTHER" id="PTHR21299">
    <property type="entry name" value="CYTIDYLATE KINASE/PANTOATE-BETA-ALANINE LIGASE"/>
    <property type="match status" value="1"/>
</dbReference>
<evidence type="ECO:0000256" key="1">
    <source>
        <dbReference type="ARBA" id="ARBA00009427"/>
    </source>
</evidence>
<dbReference type="SUPFAM" id="SSF52540">
    <property type="entry name" value="P-loop containing nucleoside triphosphate hydrolases"/>
    <property type="match status" value="1"/>
</dbReference>
<evidence type="ECO:0000313" key="10">
    <source>
        <dbReference type="EMBL" id="TYO95566.1"/>
    </source>
</evidence>
<evidence type="ECO:0000256" key="2">
    <source>
        <dbReference type="ARBA" id="ARBA00022679"/>
    </source>
</evidence>
<gene>
    <name evidence="8" type="primary">cmk</name>
    <name evidence="10" type="ORF">LX24_01528</name>
</gene>
<evidence type="ECO:0000256" key="4">
    <source>
        <dbReference type="ARBA" id="ARBA00022777"/>
    </source>
</evidence>
<evidence type="ECO:0000256" key="8">
    <source>
        <dbReference type="HAMAP-Rule" id="MF_00238"/>
    </source>
</evidence>
<dbReference type="InterPro" id="IPR027417">
    <property type="entry name" value="P-loop_NTPase"/>
</dbReference>
<dbReference type="Proteomes" id="UP000323166">
    <property type="component" value="Unassembled WGS sequence"/>
</dbReference>
<dbReference type="InterPro" id="IPR003136">
    <property type="entry name" value="Cytidylate_kin"/>
</dbReference>
<dbReference type="GO" id="GO:0036430">
    <property type="term" value="F:CMP kinase activity"/>
    <property type="evidence" value="ECO:0007669"/>
    <property type="project" value="RHEA"/>
</dbReference>
<protein>
    <recommendedName>
        <fullName evidence="8">Cytidylate kinase</fullName>
        <shortName evidence="8">CK</shortName>
        <ecNumber evidence="8">2.7.4.25</ecNumber>
    </recommendedName>
    <alternativeName>
        <fullName evidence="8">Cytidine monophosphate kinase</fullName>
        <shortName evidence="8">CMP kinase</shortName>
    </alternativeName>
</protein>
<proteinExistence type="inferred from homology"/>
<dbReference type="EMBL" id="VNHM01000007">
    <property type="protein sequence ID" value="TYO95566.1"/>
    <property type="molecule type" value="Genomic_DNA"/>
</dbReference>
<keyword evidence="2 8" id="KW-0808">Transferase</keyword>
<dbReference type="GO" id="GO:0015949">
    <property type="term" value="P:nucleobase-containing small molecule interconversion"/>
    <property type="evidence" value="ECO:0007669"/>
    <property type="project" value="TreeGrafter"/>
</dbReference>
<sequence>MGRFVNIAIDGPAGAGKSTVAKLLAEKLGYIYVDTGAMYRAVTLQALMDKIDMGDEKNLTRIAESVDLAFKVDETGNTRIFLNGFDVSQQIRTPEVSRNVSLVSRVPGVRRKMTRLQRELGAAGGVVMEGRDIGTQVLPEAEMKFFLTASVEERARRRHAELIQRGFAVSYAEVLEDIARRDEIDSHRALAPLKPASDAEIIDCTGMTAQQVVDTIAARVSGRIN</sequence>
<evidence type="ECO:0000256" key="6">
    <source>
        <dbReference type="ARBA" id="ARBA00047615"/>
    </source>
</evidence>
<dbReference type="GO" id="GO:0005829">
    <property type="term" value="C:cytosol"/>
    <property type="evidence" value="ECO:0007669"/>
    <property type="project" value="TreeGrafter"/>
</dbReference>
<dbReference type="RefSeq" id="WP_166511542.1">
    <property type="nucleotide sequence ID" value="NZ_VNHM01000007.1"/>
</dbReference>